<dbReference type="EMBL" id="APJA01000012">
    <property type="protein sequence ID" value="ERK30185.1"/>
    <property type="molecule type" value="Genomic_DNA"/>
</dbReference>
<dbReference type="HOGENOM" id="CLU_041399_0_0_9"/>
<dbReference type="AlphaFoldDB" id="U2PUR5"/>
<evidence type="ECO:0000259" key="1">
    <source>
        <dbReference type="SMART" id="SM00635"/>
    </source>
</evidence>
<dbReference type="PATRIC" id="fig|1294142.3.peg.1706"/>
<evidence type="ECO:0000313" key="2">
    <source>
        <dbReference type="EMBL" id="ERK30185.1"/>
    </source>
</evidence>
<keyword evidence="3" id="KW-1185">Reference proteome</keyword>
<dbReference type="Gene3D" id="2.60.120.260">
    <property type="entry name" value="Galactose-binding domain-like"/>
    <property type="match status" value="1"/>
</dbReference>
<proteinExistence type="predicted"/>
<dbReference type="SMART" id="SM00635">
    <property type="entry name" value="BID_2"/>
    <property type="match status" value="1"/>
</dbReference>
<reference evidence="2 3" key="1">
    <citation type="journal article" date="2013" name="Genome Announc.">
        <title>Draft Genome Sequence of the Hydrogen- and Ethanol-Producing Bacterium Clostridium intestinale Strain URNW.</title>
        <authorList>
            <person name="Lal S."/>
            <person name="Ramachandran U."/>
            <person name="Zhang X."/>
            <person name="Sparling R."/>
            <person name="Levin D.B."/>
        </authorList>
    </citation>
    <scope>NUCLEOTIDE SEQUENCE [LARGE SCALE GENOMIC DNA]</scope>
    <source>
        <strain evidence="2 3">URNW</strain>
    </source>
</reference>
<dbReference type="InterPro" id="IPR003343">
    <property type="entry name" value="Big_2"/>
</dbReference>
<dbReference type="SUPFAM" id="SSF49373">
    <property type="entry name" value="Invasin/intimin cell-adhesion fragments"/>
    <property type="match status" value="1"/>
</dbReference>
<dbReference type="InterPro" id="IPR008964">
    <property type="entry name" value="Invasin/intimin_cell_adhesion"/>
</dbReference>
<dbReference type="Pfam" id="PF02368">
    <property type="entry name" value="Big_2"/>
    <property type="match status" value="1"/>
</dbReference>
<comment type="caution">
    <text evidence="2">The sequence shown here is derived from an EMBL/GenBank/DDBJ whole genome shotgun (WGS) entry which is preliminary data.</text>
</comment>
<sequence length="339" mass="37502">MKIQSKKKFIAFSLVLILATIFSLTWIKGSNASAATVGQQLTAPEAGWRRYDDTDARFKYIGNWIVGTNSARYNGSNKCTFEKTGKIQFSFYGSKIRIIGNLFNDRTDSYLSIDGNLNKLSTYGNPTKEGQYLVYEILDLPLKSHTVEYYSADSFVNGTHILTWDAIDIDSDGYLINSVSEILLNKTSLSLNVGETDNLVSTVKPDDASIKNIIWSSNDEGIATVDENGKVTAKKAGNVTITAKTTDGSNLTATCAVTVVQPSNDRGVLAITMTNGQTKEYDLPNSEIEAFANWFDISNGKGQPKFGFTKKIQPYKEVKEYVVFDKISSYEVRTYTVSN</sequence>
<dbReference type="Proteomes" id="UP000016721">
    <property type="component" value="Unassembled WGS sequence"/>
</dbReference>
<dbReference type="Gene3D" id="2.60.40.1080">
    <property type="match status" value="1"/>
</dbReference>
<gene>
    <name evidence="2" type="ORF">CINTURNW_1677</name>
</gene>
<protein>
    <submittedName>
        <fullName evidence="2">Ig group 2 domain-containing protein</fullName>
    </submittedName>
</protein>
<evidence type="ECO:0000313" key="3">
    <source>
        <dbReference type="Proteomes" id="UP000016721"/>
    </source>
</evidence>
<name>U2PUR5_9CLOT</name>
<dbReference type="eggNOG" id="COG5492">
    <property type="taxonomic scope" value="Bacteria"/>
</dbReference>
<dbReference type="RefSeq" id="WP_021801683.1">
    <property type="nucleotide sequence ID" value="NZ_KI273145.1"/>
</dbReference>
<feature type="domain" description="BIG2" evidence="1">
    <location>
        <begin position="178"/>
        <end position="255"/>
    </location>
</feature>
<accession>U2PUR5</accession>
<dbReference type="OrthoDB" id="1937631at2"/>
<organism evidence="2 3">
    <name type="scientific">Clostridium intestinale URNW</name>
    <dbReference type="NCBI Taxonomy" id="1294142"/>
    <lineage>
        <taxon>Bacteria</taxon>
        <taxon>Bacillati</taxon>
        <taxon>Bacillota</taxon>
        <taxon>Clostridia</taxon>
        <taxon>Eubacteriales</taxon>
        <taxon>Clostridiaceae</taxon>
        <taxon>Clostridium</taxon>
    </lineage>
</organism>
<dbReference type="STRING" id="1294142.CINTURNW_1677"/>